<sequence length="389" mass="43069">MQMKRSDSGVAYRLRSREILIAERFFIFASPLDQLEQPLPPFGFITLFLKFPFHSMFAHLVTTAKGLFTRQSDEQESQPAGTSATNSKMVTATRRGDVAPEIANGKRKAQLASASKSEDQQTKRRRRSDPNSTGTDQDSIKHTLAEKSSVNAEEAPAGKKIRFGSEEPEPLEIQPEEISETPTQDDDDEDDSDDDAPETIDNSAQLLKMKEQAKKQEAAKQLEEQLKREKRRKLDEHRKLQAKSIVKPKEAPADDMLSESTATLQGTTTQDARRAALPALLPDDILNAEFAIRPPTPPAEDQFATPKKSNKLRFLDKQDKLPKDINMGDVSIRVLDAPSSKKSSKPALAPKISKAGRNLKGSMLQKTRAIAQGNGLRQKAGGPSGFVRR</sequence>
<feature type="region of interest" description="Disordered" evidence="1">
    <location>
        <begin position="71"/>
        <end position="269"/>
    </location>
</feature>
<evidence type="ECO:0000256" key="1">
    <source>
        <dbReference type="SAM" id="MobiDB-lite"/>
    </source>
</evidence>
<name>A0A9W4KFH8_9EURO</name>
<dbReference type="GO" id="GO:0030515">
    <property type="term" value="F:snoRNA binding"/>
    <property type="evidence" value="ECO:0007669"/>
    <property type="project" value="InterPro"/>
</dbReference>
<dbReference type="Proteomes" id="UP001154252">
    <property type="component" value="Unassembled WGS sequence"/>
</dbReference>
<gene>
    <name evidence="2" type="ORF">PEGY_LOCUS4602</name>
</gene>
<feature type="region of interest" description="Disordered" evidence="1">
    <location>
        <begin position="370"/>
        <end position="389"/>
    </location>
</feature>
<evidence type="ECO:0000313" key="2">
    <source>
        <dbReference type="EMBL" id="CAG8896993.1"/>
    </source>
</evidence>
<comment type="caution">
    <text evidence="2">The sequence shown here is derived from an EMBL/GenBank/DDBJ whole genome shotgun (WGS) entry which is preliminary data.</text>
</comment>
<accession>A0A9W4KFH8</accession>
<organism evidence="2 3">
    <name type="scientific">Penicillium egyptiacum</name>
    <dbReference type="NCBI Taxonomy" id="1303716"/>
    <lineage>
        <taxon>Eukaryota</taxon>
        <taxon>Fungi</taxon>
        <taxon>Dikarya</taxon>
        <taxon>Ascomycota</taxon>
        <taxon>Pezizomycotina</taxon>
        <taxon>Eurotiomycetes</taxon>
        <taxon>Eurotiomycetidae</taxon>
        <taxon>Eurotiales</taxon>
        <taxon>Aspergillaceae</taxon>
        <taxon>Penicillium</taxon>
    </lineage>
</organism>
<reference evidence="2" key="1">
    <citation type="submission" date="2021-07" db="EMBL/GenBank/DDBJ databases">
        <authorList>
            <person name="Branca A.L. A."/>
        </authorList>
    </citation>
    <scope>NUCLEOTIDE SEQUENCE</scope>
</reference>
<feature type="compositionally biased region" description="Polar residues" evidence="1">
    <location>
        <begin position="77"/>
        <end position="90"/>
    </location>
</feature>
<feature type="compositionally biased region" description="Low complexity" evidence="1">
    <location>
        <begin position="337"/>
        <end position="355"/>
    </location>
</feature>
<dbReference type="EMBL" id="CAJVRC010000859">
    <property type="protein sequence ID" value="CAG8896993.1"/>
    <property type="molecule type" value="Genomic_DNA"/>
</dbReference>
<dbReference type="GO" id="GO:0006364">
    <property type="term" value="P:rRNA processing"/>
    <property type="evidence" value="ECO:0007669"/>
    <property type="project" value="InterPro"/>
</dbReference>
<feature type="compositionally biased region" description="Acidic residues" evidence="1">
    <location>
        <begin position="166"/>
        <end position="198"/>
    </location>
</feature>
<feature type="compositionally biased region" description="Basic and acidic residues" evidence="1">
    <location>
        <begin position="208"/>
        <end position="239"/>
    </location>
</feature>
<protein>
    <recommendedName>
        <fullName evidence="4">U3 snoRNA associated</fullName>
    </recommendedName>
</protein>
<evidence type="ECO:0008006" key="4">
    <source>
        <dbReference type="Google" id="ProtNLM"/>
    </source>
</evidence>
<dbReference type="OrthoDB" id="5423707at2759"/>
<keyword evidence="3" id="KW-1185">Reference proteome</keyword>
<feature type="region of interest" description="Disordered" evidence="1">
    <location>
        <begin position="337"/>
        <end position="361"/>
    </location>
</feature>
<dbReference type="InterPro" id="IPR013268">
    <property type="entry name" value="UTP16"/>
</dbReference>
<dbReference type="AlphaFoldDB" id="A0A9W4KFH8"/>
<feature type="compositionally biased region" description="Polar residues" evidence="1">
    <location>
        <begin position="258"/>
        <end position="269"/>
    </location>
</feature>
<dbReference type="Pfam" id="PF08297">
    <property type="entry name" value="U3_snoRNA_assoc"/>
    <property type="match status" value="1"/>
</dbReference>
<proteinExistence type="predicted"/>
<evidence type="ECO:0000313" key="3">
    <source>
        <dbReference type="Proteomes" id="UP001154252"/>
    </source>
</evidence>